<dbReference type="VEuPathDB" id="FungiDB:UMAG_04111"/>
<evidence type="ECO:0000256" key="2">
    <source>
        <dbReference type="SAM" id="SignalP"/>
    </source>
</evidence>
<evidence type="ECO:0000256" key="1">
    <source>
        <dbReference type="SAM" id="MobiDB-lite"/>
    </source>
</evidence>
<dbReference type="OMA" id="WYSSRTI"/>
<dbReference type="InterPro" id="IPR000627">
    <property type="entry name" value="Intradiol_dOase_C"/>
</dbReference>
<evidence type="ECO:0000313" key="4">
    <source>
        <dbReference type="EMBL" id="KIS67609.1"/>
    </source>
</evidence>
<dbReference type="GO" id="GO:0016702">
    <property type="term" value="F:oxidoreductase activity, acting on single donors with incorporation of molecular oxygen, incorporation of two atoms of oxygen"/>
    <property type="evidence" value="ECO:0007669"/>
    <property type="project" value="InterPro"/>
</dbReference>
<dbReference type="KEGG" id="uma:UMAG_04111"/>
<sequence>MQFLARFILLVAAVAAIVSAHPGGHAPSTTKLETNKLYKRSAHQRYTRCASSSAVRRRHAHDAQVRRQERIDQLRARTLRRRNLSDYASEILNTTHHSNRTDLTNTTIASTGNVFNSNHTEACVLQPEVTIGPYWVSGELVRSNVTDDEPGVPLYLDAQFVDIDTCEPVKDLYWEIWSCNSTGVYSGVQAPGNGNQDDDSNLNATFLRGVQQTDENGASQFQTIFPGHYTGRTTHIHVVAHTNATLLANNTLASSATGGAIHIGQLFFDQDLISQVEAIEPYASNTQNVTTNADDFIFVEEAANQGSDPIVEYVWLGSSVQDGIFAWATIAVDVGANYTTQAAVSYTDHGGVTNQGSQTPGMGMGRAPPS</sequence>
<dbReference type="AlphaFoldDB" id="A0A0D1DTK7"/>
<keyword evidence="5" id="KW-1185">Reference proteome</keyword>
<feature type="domain" description="Intradiol ring-cleavage dioxygenases" evidence="3">
    <location>
        <begin position="140"/>
        <end position="273"/>
    </location>
</feature>
<dbReference type="CDD" id="cd03457">
    <property type="entry name" value="intradiol_dioxygenase_like"/>
    <property type="match status" value="1"/>
</dbReference>
<dbReference type="OrthoDB" id="121380at2759"/>
<protein>
    <recommendedName>
        <fullName evidence="3">Intradiol ring-cleavage dioxygenases domain-containing protein</fullName>
    </recommendedName>
</protein>
<feature type="region of interest" description="Disordered" evidence="1">
    <location>
        <begin position="348"/>
        <end position="370"/>
    </location>
</feature>
<organism evidence="4 5">
    <name type="scientific">Mycosarcoma maydis</name>
    <name type="common">Corn smut fungus</name>
    <name type="synonym">Ustilago maydis</name>
    <dbReference type="NCBI Taxonomy" id="5270"/>
    <lineage>
        <taxon>Eukaryota</taxon>
        <taxon>Fungi</taxon>
        <taxon>Dikarya</taxon>
        <taxon>Basidiomycota</taxon>
        <taxon>Ustilaginomycotina</taxon>
        <taxon>Ustilaginomycetes</taxon>
        <taxon>Ustilaginales</taxon>
        <taxon>Ustilaginaceae</taxon>
        <taxon>Mycosarcoma</taxon>
    </lineage>
</organism>
<dbReference type="SUPFAM" id="SSF49482">
    <property type="entry name" value="Aromatic compound dioxygenase"/>
    <property type="match status" value="1"/>
</dbReference>
<dbReference type="PANTHER" id="PTHR34315:SF1">
    <property type="entry name" value="INTRADIOL RING-CLEAVAGE DIOXYGENASES DOMAIN-CONTAINING PROTEIN-RELATED"/>
    <property type="match status" value="1"/>
</dbReference>
<accession>A0A0D1DTK7</accession>
<dbReference type="GeneID" id="23564385"/>
<evidence type="ECO:0000313" key="5">
    <source>
        <dbReference type="Proteomes" id="UP000000561"/>
    </source>
</evidence>
<dbReference type="RefSeq" id="XP_011390614.1">
    <property type="nucleotide sequence ID" value="XM_011392312.1"/>
</dbReference>
<dbReference type="PANTHER" id="PTHR34315">
    <property type="match status" value="1"/>
</dbReference>
<name>A0A0D1DTK7_MYCMD</name>
<reference evidence="4 5" key="1">
    <citation type="journal article" date="2006" name="Nature">
        <title>Insights from the genome of the biotrophic fungal plant pathogen Ustilago maydis.</title>
        <authorList>
            <person name="Kamper J."/>
            <person name="Kahmann R."/>
            <person name="Bolker M."/>
            <person name="Ma L.J."/>
            <person name="Brefort T."/>
            <person name="Saville B.J."/>
            <person name="Banuett F."/>
            <person name="Kronstad J.W."/>
            <person name="Gold S.E."/>
            <person name="Muller O."/>
            <person name="Perlin M.H."/>
            <person name="Wosten H.A."/>
            <person name="de Vries R."/>
            <person name="Ruiz-Herrera J."/>
            <person name="Reynaga-Pena C.G."/>
            <person name="Snetselaar K."/>
            <person name="McCann M."/>
            <person name="Perez-Martin J."/>
            <person name="Feldbrugge M."/>
            <person name="Basse C.W."/>
            <person name="Steinberg G."/>
            <person name="Ibeas J.I."/>
            <person name="Holloman W."/>
            <person name="Guzman P."/>
            <person name="Farman M."/>
            <person name="Stajich J.E."/>
            <person name="Sentandreu R."/>
            <person name="Gonzalez-Prieto J.M."/>
            <person name="Kennell J.C."/>
            <person name="Molina L."/>
            <person name="Schirawski J."/>
            <person name="Mendoza-Mendoza A."/>
            <person name="Greilinger D."/>
            <person name="Munch K."/>
            <person name="Rossel N."/>
            <person name="Scherer M."/>
            <person name="Vranes M."/>
            <person name="Ladendorf O."/>
            <person name="Vincon V."/>
            <person name="Fuchs U."/>
            <person name="Sandrock B."/>
            <person name="Meng S."/>
            <person name="Ho E.C."/>
            <person name="Cahill M.J."/>
            <person name="Boyce K.J."/>
            <person name="Klose J."/>
            <person name="Klosterman S.J."/>
            <person name="Deelstra H.J."/>
            <person name="Ortiz-Castellanos L."/>
            <person name="Li W."/>
            <person name="Sanchez-Alonso P."/>
            <person name="Schreier P.H."/>
            <person name="Hauser-Hahn I."/>
            <person name="Vaupel M."/>
            <person name="Koopmann E."/>
            <person name="Friedrich G."/>
            <person name="Voss H."/>
            <person name="Schluter T."/>
            <person name="Margolis J."/>
            <person name="Platt D."/>
            <person name="Swimmer C."/>
            <person name="Gnirke A."/>
            <person name="Chen F."/>
            <person name="Vysotskaia V."/>
            <person name="Mannhaupt G."/>
            <person name="Guldener U."/>
            <person name="Munsterkotter M."/>
            <person name="Haase D."/>
            <person name="Oesterheld M."/>
            <person name="Mewes H.W."/>
            <person name="Mauceli E.W."/>
            <person name="DeCaprio D."/>
            <person name="Wade C.M."/>
            <person name="Butler J."/>
            <person name="Young S."/>
            <person name="Jaffe D.B."/>
            <person name="Calvo S."/>
            <person name="Nusbaum C."/>
            <person name="Galagan J."/>
            <person name="Birren B.W."/>
        </authorList>
    </citation>
    <scope>NUCLEOTIDE SEQUENCE [LARGE SCALE GENOMIC DNA]</scope>
    <source>
        <strain evidence="5">DSM 14603 / FGSC 9021 / UM521</strain>
    </source>
</reference>
<dbReference type="Gene3D" id="2.60.130.10">
    <property type="entry name" value="Aromatic compound dioxygenase"/>
    <property type="match status" value="1"/>
</dbReference>
<feature type="signal peptide" evidence="2">
    <location>
        <begin position="1"/>
        <end position="20"/>
    </location>
</feature>
<feature type="chain" id="PRO_5002229635" description="Intradiol ring-cleavage dioxygenases domain-containing protein" evidence="2">
    <location>
        <begin position="21"/>
        <end position="370"/>
    </location>
</feature>
<dbReference type="InParanoid" id="A0A0D1DTK7"/>
<dbReference type="GO" id="GO:0008199">
    <property type="term" value="F:ferric iron binding"/>
    <property type="evidence" value="ECO:0007669"/>
    <property type="project" value="InterPro"/>
</dbReference>
<dbReference type="Proteomes" id="UP000000561">
    <property type="component" value="Chromosome 12"/>
</dbReference>
<gene>
    <name evidence="4" type="ORF">UMAG_04111</name>
</gene>
<proteinExistence type="predicted"/>
<keyword evidence="2" id="KW-0732">Signal</keyword>
<dbReference type="EMBL" id="CM003151">
    <property type="protein sequence ID" value="KIS67609.1"/>
    <property type="molecule type" value="Genomic_DNA"/>
</dbReference>
<dbReference type="eggNOG" id="ENOG502QPRK">
    <property type="taxonomic scope" value="Eukaryota"/>
</dbReference>
<dbReference type="Pfam" id="PF00775">
    <property type="entry name" value="Dioxygenase_C"/>
    <property type="match status" value="1"/>
</dbReference>
<dbReference type="InterPro" id="IPR015889">
    <property type="entry name" value="Intradiol_dOase_core"/>
</dbReference>
<evidence type="ECO:0000259" key="3">
    <source>
        <dbReference type="Pfam" id="PF00775"/>
    </source>
</evidence>